<feature type="region of interest" description="Disordered" evidence="1">
    <location>
        <begin position="280"/>
        <end position="366"/>
    </location>
</feature>
<feature type="transmembrane region" description="Helical" evidence="2">
    <location>
        <begin position="176"/>
        <end position="200"/>
    </location>
</feature>
<sequence length="366" mass="37004">MRAVSFLAAQAVIWALLSDAQSSNTASSVPSSTTAGASNPEGTGSASVRTTISLPPLYSCQYSTWTLPSVYDERTNGTFTWLCDLPAGLSVAAMFYVVQDGASGTNGAQASTVDALINAGSSGTSCLGTNDPSSQGGILSLASSLDPSFSYTADGSQASNGASNGSGDEDDGGAPIGAIVGGVVGGVVGIGVIAALLFYLRHKHNQAAYMASDGLSVYSGTTEKRSSQHHSRYGTGPGSTSGIVPPPAGTYYATDEHGNVHLLMGYPGEGIGQTPYVPPVSEAPMSPAPKTTAPPGMLPEPMDESSTSAPTPVPVITAPTTPLQAPGSTASPAPPASSFHPVTEREGFFGHQGLDDPSSFSPKRNR</sequence>
<evidence type="ECO:0000313" key="5">
    <source>
        <dbReference type="Proteomes" id="UP001342314"/>
    </source>
</evidence>
<evidence type="ECO:0000256" key="2">
    <source>
        <dbReference type="SAM" id="Phobius"/>
    </source>
</evidence>
<evidence type="ECO:0000256" key="1">
    <source>
        <dbReference type="SAM" id="MobiDB-lite"/>
    </source>
</evidence>
<reference evidence="4 5" key="1">
    <citation type="submission" date="2021-12" db="EMBL/GenBank/DDBJ databases">
        <title>High titer production of polyol ester of fatty acids by Rhodotorula paludigena BS15 towards product separation-free biomass refinery.</title>
        <authorList>
            <person name="Mano J."/>
            <person name="Ono H."/>
            <person name="Tanaka T."/>
            <person name="Naito K."/>
            <person name="Sushida H."/>
            <person name="Ike M."/>
            <person name="Tokuyasu K."/>
            <person name="Kitaoka M."/>
        </authorList>
    </citation>
    <scope>NUCLEOTIDE SEQUENCE [LARGE SCALE GENOMIC DNA]</scope>
    <source>
        <strain evidence="4 5">BS15</strain>
    </source>
</reference>
<comment type="caution">
    <text evidence="4">The sequence shown here is derived from an EMBL/GenBank/DDBJ whole genome shotgun (WGS) entry which is preliminary data.</text>
</comment>
<feature type="region of interest" description="Disordered" evidence="1">
    <location>
        <begin position="23"/>
        <end position="46"/>
    </location>
</feature>
<evidence type="ECO:0000256" key="3">
    <source>
        <dbReference type="SAM" id="SignalP"/>
    </source>
</evidence>
<keyword evidence="3" id="KW-0732">Signal</keyword>
<organism evidence="4 5">
    <name type="scientific">Rhodotorula paludigena</name>
    <dbReference type="NCBI Taxonomy" id="86838"/>
    <lineage>
        <taxon>Eukaryota</taxon>
        <taxon>Fungi</taxon>
        <taxon>Dikarya</taxon>
        <taxon>Basidiomycota</taxon>
        <taxon>Pucciniomycotina</taxon>
        <taxon>Microbotryomycetes</taxon>
        <taxon>Sporidiobolales</taxon>
        <taxon>Sporidiobolaceae</taxon>
        <taxon>Rhodotorula</taxon>
    </lineage>
</organism>
<evidence type="ECO:0000313" key="4">
    <source>
        <dbReference type="EMBL" id="GJN87688.1"/>
    </source>
</evidence>
<accession>A0AAV5GC85</accession>
<feature type="compositionally biased region" description="Low complexity" evidence="1">
    <location>
        <begin position="305"/>
        <end position="331"/>
    </location>
</feature>
<protein>
    <submittedName>
        <fullName evidence="4">Uncharacterized protein</fullName>
    </submittedName>
</protein>
<name>A0AAV5GC85_9BASI</name>
<keyword evidence="2" id="KW-1133">Transmembrane helix</keyword>
<dbReference type="AlphaFoldDB" id="A0AAV5GC85"/>
<proteinExistence type="predicted"/>
<feature type="signal peptide" evidence="3">
    <location>
        <begin position="1"/>
        <end position="22"/>
    </location>
</feature>
<keyword evidence="2" id="KW-0812">Transmembrane</keyword>
<gene>
    <name evidence="4" type="ORF">Rhopal_000643-T1</name>
</gene>
<feature type="chain" id="PRO_5043360664" evidence="3">
    <location>
        <begin position="23"/>
        <end position="366"/>
    </location>
</feature>
<keyword evidence="2" id="KW-0472">Membrane</keyword>
<dbReference type="EMBL" id="BQKY01000002">
    <property type="protein sequence ID" value="GJN87688.1"/>
    <property type="molecule type" value="Genomic_DNA"/>
</dbReference>
<feature type="region of interest" description="Disordered" evidence="1">
    <location>
        <begin position="221"/>
        <end position="244"/>
    </location>
</feature>
<dbReference type="Proteomes" id="UP001342314">
    <property type="component" value="Unassembled WGS sequence"/>
</dbReference>
<feature type="compositionally biased region" description="Low complexity" evidence="1">
    <location>
        <begin position="23"/>
        <end position="38"/>
    </location>
</feature>
<keyword evidence="5" id="KW-1185">Reference proteome</keyword>